<organism evidence="2 3">
    <name type="scientific">Penicillium hordei</name>
    <dbReference type="NCBI Taxonomy" id="40994"/>
    <lineage>
        <taxon>Eukaryota</taxon>
        <taxon>Fungi</taxon>
        <taxon>Dikarya</taxon>
        <taxon>Ascomycota</taxon>
        <taxon>Pezizomycotina</taxon>
        <taxon>Eurotiomycetes</taxon>
        <taxon>Eurotiomycetidae</taxon>
        <taxon>Eurotiales</taxon>
        <taxon>Aspergillaceae</taxon>
        <taxon>Penicillium</taxon>
    </lineage>
</organism>
<reference evidence="2" key="2">
    <citation type="submission" date="2023-01" db="EMBL/GenBank/DDBJ databases">
        <authorList>
            <person name="Petersen C."/>
        </authorList>
    </citation>
    <scope>NUCLEOTIDE SEQUENCE</scope>
    <source>
        <strain evidence="2">IBT 12815</strain>
    </source>
</reference>
<name>A0AAD6DU50_9EURO</name>
<comment type="caution">
    <text evidence="2">The sequence shown here is derived from an EMBL/GenBank/DDBJ whole genome shotgun (WGS) entry which is preliminary data.</text>
</comment>
<evidence type="ECO:0000313" key="3">
    <source>
        <dbReference type="Proteomes" id="UP001213799"/>
    </source>
</evidence>
<gene>
    <name evidence="2" type="ORF">N7537_010158</name>
</gene>
<dbReference type="AlphaFoldDB" id="A0AAD6DU50"/>
<keyword evidence="3" id="KW-1185">Reference proteome</keyword>
<proteinExistence type="predicted"/>
<sequence>MNLKTRMITTQGTGRLPSVQIVEPDRIRETVVPVAIAAIEDISEKCADIGHSWRHCRLLIPNHIWRKEHCGLHTTIQNVNITVPVIDPAPTFTPTSLNAAILSQLDIALHGLHRKAGVPNHSRVMLNNVNITTKILAAERKAPLAPDTSLMDRVQRIPTGPRSNIPNTRPVPTKPAFAQAAFARWGFSQPVFGQTAFSQPTFIQNNSVGMTPTWPRHSQRSVDSKY</sequence>
<dbReference type="Proteomes" id="UP001213799">
    <property type="component" value="Unassembled WGS sequence"/>
</dbReference>
<dbReference type="EMBL" id="JAQJAE010000005">
    <property type="protein sequence ID" value="KAJ5593254.1"/>
    <property type="molecule type" value="Genomic_DNA"/>
</dbReference>
<dbReference type="RefSeq" id="XP_056749880.1">
    <property type="nucleotide sequence ID" value="XM_056901212.1"/>
</dbReference>
<dbReference type="GeneID" id="81591454"/>
<protein>
    <submittedName>
        <fullName evidence="2">Uncharacterized protein</fullName>
    </submittedName>
</protein>
<evidence type="ECO:0000313" key="2">
    <source>
        <dbReference type="EMBL" id="KAJ5593254.1"/>
    </source>
</evidence>
<feature type="region of interest" description="Disordered" evidence="1">
    <location>
        <begin position="206"/>
        <end position="226"/>
    </location>
</feature>
<accession>A0AAD6DU50</accession>
<reference evidence="2" key="1">
    <citation type="journal article" date="2023" name="IMA Fungus">
        <title>Comparative genomic study of the Penicillium genus elucidates a diverse pangenome and 15 lateral gene transfer events.</title>
        <authorList>
            <person name="Petersen C."/>
            <person name="Sorensen T."/>
            <person name="Nielsen M.R."/>
            <person name="Sondergaard T.E."/>
            <person name="Sorensen J.L."/>
            <person name="Fitzpatrick D.A."/>
            <person name="Frisvad J.C."/>
            <person name="Nielsen K.L."/>
        </authorList>
    </citation>
    <scope>NUCLEOTIDE SEQUENCE</scope>
    <source>
        <strain evidence="2">IBT 12815</strain>
    </source>
</reference>
<evidence type="ECO:0000256" key="1">
    <source>
        <dbReference type="SAM" id="MobiDB-lite"/>
    </source>
</evidence>